<dbReference type="EC" id="7.1.1.-" evidence="8"/>
<feature type="transmembrane region" description="Helical" evidence="8">
    <location>
        <begin position="6"/>
        <end position="25"/>
    </location>
</feature>
<dbReference type="NCBIfam" id="NF004323">
    <property type="entry name" value="PRK05715.1-5"/>
    <property type="match status" value="1"/>
</dbReference>
<comment type="subunit">
    <text evidence="8">NDH-1 is composed of 14 different subunits. Subunits NuoA, H, J, K, L, M, N constitute the membrane sector of the complex.</text>
</comment>
<comment type="subcellular location">
    <subcellularLocation>
        <location evidence="8">Cell membrane</location>
        <topology evidence="8">Multi-pass membrane protein</topology>
    </subcellularLocation>
    <subcellularLocation>
        <location evidence="1">Membrane</location>
        <topology evidence="1">Multi-pass membrane protein</topology>
    </subcellularLocation>
</comment>
<comment type="similarity">
    <text evidence="2 8">Belongs to the complex I subunit 4L family.</text>
</comment>
<dbReference type="GO" id="GO:0030964">
    <property type="term" value="C:NADH dehydrogenase complex"/>
    <property type="evidence" value="ECO:0007669"/>
    <property type="project" value="TreeGrafter"/>
</dbReference>
<accession>A0A519BI17</accession>
<keyword evidence="9" id="KW-0560">Oxidoreductase</keyword>
<keyword evidence="8" id="KW-0520">NAD</keyword>
<feature type="transmembrane region" description="Helical" evidence="8">
    <location>
        <begin position="32"/>
        <end position="50"/>
    </location>
</feature>
<evidence type="ECO:0000256" key="1">
    <source>
        <dbReference type="ARBA" id="ARBA00004141"/>
    </source>
</evidence>
<reference evidence="9 10" key="1">
    <citation type="journal article" date="2019" name="ISME J.">
        <title>Insights into ecological role of a new deltaproteobacterial order Candidatus Acidulodesulfobacterales by metagenomics and metatranscriptomics.</title>
        <authorList>
            <person name="Tan S."/>
            <person name="Liu J."/>
            <person name="Fang Y."/>
            <person name="Hedlund B.P."/>
            <person name="Lian Z.H."/>
            <person name="Huang L.Y."/>
            <person name="Li J.T."/>
            <person name="Huang L.N."/>
            <person name="Li W.J."/>
            <person name="Jiang H.C."/>
            <person name="Dong H.L."/>
            <person name="Shu W.S."/>
        </authorList>
    </citation>
    <scope>NUCLEOTIDE SEQUENCE [LARGE SCALE GENOMIC DNA]</scope>
    <source>
        <strain evidence="9">AP2</strain>
    </source>
</reference>
<keyword evidence="3 8" id="KW-0813">Transport</keyword>
<dbReference type="InterPro" id="IPR001133">
    <property type="entry name" value="NADH_UbQ_OxRdtase_chain4L/K"/>
</dbReference>
<organism evidence="9 10">
    <name type="scientific">Acididesulfobacter guangdongensis</name>
    <dbReference type="NCBI Taxonomy" id="2597225"/>
    <lineage>
        <taxon>Bacteria</taxon>
        <taxon>Deltaproteobacteria</taxon>
        <taxon>Candidatus Acidulodesulfobacterales</taxon>
        <taxon>Candidatus Acididesulfobacter</taxon>
    </lineage>
</organism>
<feature type="transmembrane region" description="Helical" evidence="8">
    <location>
        <begin position="62"/>
        <end position="85"/>
    </location>
</feature>
<keyword evidence="6 8" id="KW-1133">Transmembrane helix</keyword>
<dbReference type="PANTHER" id="PTHR11434:SF16">
    <property type="entry name" value="NADH-UBIQUINONE OXIDOREDUCTASE CHAIN 4L"/>
    <property type="match status" value="1"/>
</dbReference>
<dbReference type="InterPro" id="IPR039428">
    <property type="entry name" value="NUOK/Mnh_C1-like"/>
</dbReference>
<keyword evidence="8" id="KW-1278">Translocase</keyword>
<evidence type="ECO:0000256" key="4">
    <source>
        <dbReference type="ARBA" id="ARBA00022692"/>
    </source>
</evidence>
<dbReference type="PANTHER" id="PTHR11434">
    <property type="entry name" value="NADH-UBIQUINONE OXIDOREDUCTASE SUBUNIT ND4L"/>
    <property type="match status" value="1"/>
</dbReference>
<keyword evidence="4 8" id="KW-0812">Transmembrane</keyword>
<keyword evidence="8" id="KW-0830">Ubiquinone</keyword>
<gene>
    <name evidence="8 9" type="primary">nuoK</name>
    <name evidence="9" type="ORF">EVJ46_01325</name>
</gene>
<comment type="caution">
    <text evidence="9">The sequence shown here is derived from an EMBL/GenBank/DDBJ whole genome shotgun (WGS) entry which is preliminary data.</text>
</comment>
<comment type="catalytic activity">
    <reaction evidence="8">
        <text>a quinone + NADH + 5 H(+)(in) = a quinol + NAD(+) + 4 H(+)(out)</text>
        <dbReference type="Rhea" id="RHEA:57888"/>
        <dbReference type="ChEBI" id="CHEBI:15378"/>
        <dbReference type="ChEBI" id="CHEBI:24646"/>
        <dbReference type="ChEBI" id="CHEBI:57540"/>
        <dbReference type="ChEBI" id="CHEBI:57945"/>
        <dbReference type="ChEBI" id="CHEBI:132124"/>
    </reaction>
</comment>
<dbReference type="FunFam" id="1.10.287.3510:FF:000001">
    <property type="entry name" value="NADH-quinone oxidoreductase subunit K"/>
    <property type="match status" value="1"/>
</dbReference>
<dbReference type="Gene3D" id="1.10.287.3510">
    <property type="match status" value="1"/>
</dbReference>
<evidence type="ECO:0000256" key="8">
    <source>
        <dbReference type="HAMAP-Rule" id="MF_01456"/>
    </source>
</evidence>
<dbReference type="EMBL" id="SGBC01000001">
    <property type="protein sequence ID" value="RZD16907.1"/>
    <property type="molecule type" value="Genomic_DNA"/>
</dbReference>
<evidence type="ECO:0000256" key="3">
    <source>
        <dbReference type="ARBA" id="ARBA00022448"/>
    </source>
</evidence>
<dbReference type="Pfam" id="PF00420">
    <property type="entry name" value="Oxidored_q2"/>
    <property type="match status" value="1"/>
</dbReference>
<comment type="function">
    <text evidence="8">NDH-1 shuttles electrons from NADH, via FMN and iron-sulfur (Fe-S) centers, to quinones in the respiratory chain. The immediate electron acceptor for the enzyme in this species is believed to be ubiquinone. Couples the redox reaction to proton translocation (for every two electrons transferred, four hydrogen ions are translocated across the cytoplasmic membrane), and thus conserves the redox energy in a proton gradient.</text>
</comment>
<evidence type="ECO:0000313" key="10">
    <source>
        <dbReference type="Proteomes" id="UP000316562"/>
    </source>
</evidence>
<dbReference type="GO" id="GO:0050136">
    <property type="term" value="F:NADH dehydrogenase (quinone) (non-electrogenic) activity"/>
    <property type="evidence" value="ECO:0007669"/>
    <property type="project" value="UniProtKB-UniRule"/>
</dbReference>
<dbReference type="Proteomes" id="UP000316562">
    <property type="component" value="Unassembled WGS sequence"/>
</dbReference>
<dbReference type="GO" id="GO:0048038">
    <property type="term" value="F:quinone binding"/>
    <property type="evidence" value="ECO:0007669"/>
    <property type="project" value="UniProtKB-KW"/>
</dbReference>
<keyword evidence="5 8" id="KW-0874">Quinone</keyword>
<sequence>MNVNVNDYLAVASIIFCIGALGVLIRKNLITIFLSLELMFNAANLGFVAVSEHLNLISGDIFVIFIMVVAAAEAAILLGIAIAFYREKGTIDIDKANELKM</sequence>
<name>A0A519BI17_ACIG2</name>
<dbReference type="NCBIfam" id="NF004320">
    <property type="entry name" value="PRK05715.1-2"/>
    <property type="match status" value="1"/>
</dbReference>
<keyword evidence="8" id="KW-1003">Cell membrane</keyword>
<evidence type="ECO:0000256" key="5">
    <source>
        <dbReference type="ARBA" id="ARBA00022719"/>
    </source>
</evidence>
<protein>
    <recommendedName>
        <fullName evidence="8">NADH-quinone oxidoreductase subunit K</fullName>
        <ecNumber evidence="8">7.1.1.-</ecNumber>
    </recommendedName>
    <alternativeName>
        <fullName evidence="8">NADH dehydrogenase I subunit K</fullName>
    </alternativeName>
    <alternativeName>
        <fullName evidence="8">NDH-1 subunit K</fullName>
    </alternativeName>
</protein>
<dbReference type="GO" id="GO:0042773">
    <property type="term" value="P:ATP synthesis coupled electron transport"/>
    <property type="evidence" value="ECO:0007669"/>
    <property type="project" value="InterPro"/>
</dbReference>
<keyword evidence="7 8" id="KW-0472">Membrane</keyword>
<dbReference type="GO" id="GO:0005886">
    <property type="term" value="C:plasma membrane"/>
    <property type="evidence" value="ECO:0007669"/>
    <property type="project" value="UniProtKB-SubCell"/>
</dbReference>
<evidence type="ECO:0000256" key="7">
    <source>
        <dbReference type="ARBA" id="ARBA00023136"/>
    </source>
</evidence>
<evidence type="ECO:0000256" key="2">
    <source>
        <dbReference type="ARBA" id="ARBA00010519"/>
    </source>
</evidence>
<proteinExistence type="inferred from homology"/>
<dbReference type="HAMAP" id="MF_01456">
    <property type="entry name" value="NDH1_NuoK"/>
    <property type="match status" value="1"/>
</dbReference>
<evidence type="ECO:0000256" key="6">
    <source>
        <dbReference type="ARBA" id="ARBA00022989"/>
    </source>
</evidence>
<dbReference type="AlphaFoldDB" id="A0A519BI17"/>
<evidence type="ECO:0000313" key="9">
    <source>
        <dbReference type="EMBL" id="RZD16907.1"/>
    </source>
</evidence>